<dbReference type="Pfam" id="PF02517">
    <property type="entry name" value="Rce1-like"/>
    <property type="match status" value="1"/>
</dbReference>
<dbReference type="GO" id="GO:0004175">
    <property type="term" value="F:endopeptidase activity"/>
    <property type="evidence" value="ECO:0007669"/>
    <property type="project" value="UniProtKB-ARBA"/>
</dbReference>
<keyword evidence="1" id="KW-0472">Membrane</keyword>
<protein>
    <recommendedName>
        <fullName evidence="2">CAAX prenyl protease 2/Lysostaphin resistance protein A-like domain-containing protein</fullName>
    </recommendedName>
</protein>
<feature type="transmembrane region" description="Helical" evidence="1">
    <location>
        <begin position="12"/>
        <end position="30"/>
    </location>
</feature>
<reference evidence="3 4" key="1">
    <citation type="submission" date="2017-04" db="EMBL/GenBank/DDBJ databases">
        <title>Comparative genome analysis of Subtercola boreus.</title>
        <authorList>
            <person name="Cho Y.-J."/>
            <person name="Cho A."/>
            <person name="Kim O.-S."/>
            <person name="Lee J.-I."/>
        </authorList>
    </citation>
    <scope>NUCLEOTIDE SEQUENCE [LARGE SCALE GENOMIC DNA]</scope>
    <source>
        <strain evidence="3 4">P27444</strain>
    </source>
</reference>
<evidence type="ECO:0000313" key="3">
    <source>
        <dbReference type="EMBL" id="RFA11932.1"/>
    </source>
</evidence>
<comment type="caution">
    <text evidence="3">The sequence shown here is derived from an EMBL/GenBank/DDBJ whole genome shotgun (WGS) entry which is preliminary data.</text>
</comment>
<organism evidence="3 4">
    <name type="scientific">Subtercola boreus</name>
    <dbReference type="NCBI Taxonomy" id="120213"/>
    <lineage>
        <taxon>Bacteria</taxon>
        <taxon>Bacillati</taxon>
        <taxon>Actinomycetota</taxon>
        <taxon>Actinomycetes</taxon>
        <taxon>Micrococcales</taxon>
        <taxon>Microbacteriaceae</taxon>
        <taxon>Subtercola</taxon>
    </lineage>
</organism>
<feature type="transmembrane region" description="Helical" evidence="1">
    <location>
        <begin position="241"/>
        <end position="259"/>
    </location>
</feature>
<sequence>MLKRSVTMRVSIFLVIAYGLAWIFALPLWLQDGLQNPLFGLIAGAIMFTPLISAVLISTLVEGRSIGSLLVFSGLRFSRPFKTTLLWSLGALVGTEILVFSGVAIVVSLGITRVDLVEFSGFAELLHEESPTKDLPAATLAIAQLAAIPVGAVFNCLLTVGEEVGWRGWLLPTLRPVGAIPALAVSSVVWGLWHAPLILLGYNFDQPNALGLALMVGGCTFFGFLLGWLRLKSNSLWPPMIAHGAFNAAAGTLALIAAAGETPDLVTAGPLGIVAWIPMAVTLVFLALIRQFRFTEHAGIDSHSFQKSGV</sequence>
<evidence type="ECO:0000259" key="2">
    <source>
        <dbReference type="Pfam" id="PF02517"/>
    </source>
</evidence>
<proteinExistence type="predicted"/>
<dbReference type="PANTHER" id="PTHR35797">
    <property type="entry name" value="PROTEASE-RELATED"/>
    <property type="match status" value="1"/>
</dbReference>
<dbReference type="AlphaFoldDB" id="A0A3E0VPM4"/>
<feature type="transmembrane region" description="Helical" evidence="1">
    <location>
        <begin position="84"/>
        <end position="111"/>
    </location>
</feature>
<evidence type="ECO:0000256" key="1">
    <source>
        <dbReference type="SAM" id="Phobius"/>
    </source>
</evidence>
<dbReference type="GO" id="GO:0080120">
    <property type="term" value="P:CAAX-box protein maturation"/>
    <property type="evidence" value="ECO:0007669"/>
    <property type="project" value="UniProtKB-ARBA"/>
</dbReference>
<dbReference type="EMBL" id="NBXA01000022">
    <property type="protein sequence ID" value="RFA11932.1"/>
    <property type="molecule type" value="Genomic_DNA"/>
</dbReference>
<dbReference type="PANTHER" id="PTHR35797:SF1">
    <property type="entry name" value="PROTEASE"/>
    <property type="match status" value="1"/>
</dbReference>
<feature type="domain" description="CAAX prenyl protease 2/Lysostaphin resistance protein A-like" evidence="2">
    <location>
        <begin position="149"/>
        <end position="248"/>
    </location>
</feature>
<feature type="transmembrane region" description="Helical" evidence="1">
    <location>
        <begin position="179"/>
        <end position="202"/>
    </location>
</feature>
<dbReference type="OrthoDB" id="3693644at2"/>
<feature type="transmembrane region" description="Helical" evidence="1">
    <location>
        <begin position="265"/>
        <end position="289"/>
    </location>
</feature>
<gene>
    <name evidence="3" type="ORF">B7R21_11345</name>
</gene>
<feature type="transmembrane region" description="Helical" evidence="1">
    <location>
        <begin position="135"/>
        <end position="158"/>
    </location>
</feature>
<keyword evidence="1" id="KW-0812">Transmembrane</keyword>
<evidence type="ECO:0000313" key="4">
    <source>
        <dbReference type="Proteomes" id="UP000256709"/>
    </source>
</evidence>
<feature type="transmembrane region" description="Helical" evidence="1">
    <location>
        <begin position="42"/>
        <end position="63"/>
    </location>
</feature>
<dbReference type="InterPro" id="IPR042150">
    <property type="entry name" value="MmRce1-like"/>
</dbReference>
<keyword evidence="1" id="KW-1133">Transmembrane helix</keyword>
<name>A0A3E0VPM4_9MICO</name>
<accession>A0A3E0VPM4</accession>
<dbReference type="Proteomes" id="UP000256709">
    <property type="component" value="Unassembled WGS sequence"/>
</dbReference>
<dbReference type="InterPro" id="IPR003675">
    <property type="entry name" value="Rce1/LyrA-like_dom"/>
</dbReference>
<feature type="transmembrane region" description="Helical" evidence="1">
    <location>
        <begin position="208"/>
        <end position="229"/>
    </location>
</feature>